<accession>A0A377HHS6</accession>
<dbReference type="Pfam" id="PF00460">
    <property type="entry name" value="Flg_bb_rod"/>
    <property type="match status" value="1"/>
</dbReference>
<feature type="domain" description="Flagellar hook protein FlgE/F/G-like D1" evidence="9">
    <location>
        <begin position="81"/>
        <end position="145"/>
    </location>
</feature>
<evidence type="ECO:0000259" key="8">
    <source>
        <dbReference type="Pfam" id="PF06429"/>
    </source>
</evidence>
<evidence type="ECO:0000259" key="7">
    <source>
        <dbReference type="Pfam" id="PF00460"/>
    </source>
</evidence>
<dbReference type="GO" id="GO:0030694">
    <property type="term" value="C:bacterial-type flagellum basal body, rod"/>
    <property type="evidence" value="ECO:0007669"/>
    <property type="project" value="UniProtKB-UniRule"/>
</dbReference>
<dbReference type="EMBL" id="UGHD01000002">
    <property type="protein sequence ID" value="STO55841.1"/>
    <property type="molecule type" value="Genomic_DNA"/>
</dbReference>
<protein>
    <recommendedName>
        <fullName evidence="5 6">Flagellar basal-body rod protein FlgF</fullName>
    </recommendedName>
</protein>
<reference evidence="10 11" key="1">
    <citation type="submission" date="2018-06" db="EMBL/GenBank/DDBJ databases">
        <authorList>
            <consortium name="Pathogen Informatics"/>
            <person name="Doyle S."/>
        </authorList>
    </citation>
    <scope>NUCLEOTIDE SEQUENCE [LARGE SCALE GENOMIC DNA]</scope>
    <source>
        <strain evidence="10 11">NCTC11645</strain>
    </source>
</reference>
<sequence length="243" mass="25816">MDKLLFTAVSGATRVITAQQVLANNLANVNTDGFRADIGLAKSVEIQGKGLETRTLTGIGSTWSDFTPGALKRTDNPLDVAIRGNGFFAVQVGEDGEAYTRAGAFHLNENGDLMLGDRPVLGDGGPIAIPEHEKLMIGQDGTISVVTAGSAAVQEVGKLKLVKPEPNQLRKGEDGLFRTYNGEPVDADQGVTVAVGYLESSNVNAIDALVKNIDLSRNFEFQIKMMKTAEELASTGNRLVRGN</sequence>
<dbReference type="AlphaFoldDB" id="A0A377HHS6"/>
<dbReference type="RefSeq" id="WP_005501577.1">
    <property type="nucleotide sequence ID" value="NZ_CP014056.2"/>
</dbReference>
<evidence type="ECO:0000256" key="5">
    <source>
        <dbReference type="ARBA" id="ARBA00040228"/>
    </source>
</evidence>
<evidence type="ECO:0000256" key="6">
    <source>
        <dbReference type="RuleBase" id="RU362116"/>
    </source>
</evidence>
<dbReference type="InterPro" id="IPR001444">
    <property type="entry name" value="Flag_bb_rod_N"/>
</dbReference>
<evidence type="ECO:0000256" key="4">
    <source>
        <dbReference type="ARBA" id="ARBA00038560"/>
    </source>
</evidence>
<dbReference type="PROSITE" id="PS00588">
    <property type="entry name" value="FLAGELLA_BB_ROD"/>
    <property type="match status" value="1"/>
</dbReference>
<dbReference type="GeneID" id="58896035"/>
<dbReference type="InterPro" id="IPR020013">
    <property type="entry name" value="Flagellar_FlgE/F/G"/>
</dbReference>
<proteinExistence type="inferred from homology"/>
<dbReference type="NCBIfam" id="TIGR03506">
    <property type="entry name" value="FlgEFG_subfam"/>
    <property type="match status" value="1"/>
</dbReference>
<dbReference type="InterPro" id="IPR053967">
    <property type="entry name" value="LlgE_F_G-like_D1"/>
</dbReference>
<dbReference type="STRING" id="673.AL542_08895"/>
<comment type="subcellular location">
    <subcellularLocation>
        <location evidence="1 6">Bacterial flagellum basal body</location>
    </subcellularLocation>
</comment>
<evidence type="ECO:0000256" key="3">
    <source>
        <dbReference type="ARBA" id="ARBA00023143"/>
    </source>
</evidence>
<comment type="subunit">
    <text evidence="4 6">The basal body constitutes a major portion of the flagellar organelle and consists of five rings (E,L,P,S, and M) mounted on a central rod. The rod consists of about 26 subunits of FlgG in the distal portion, and FlgB, FlgC and FlgF are thought to build up the proximal portion of the rod with about 6 subunits each.</text>
</comment>
<dbReference type="InterPro" id="IPR019776">
    <property type="entry name" value="Flagellar_basal_body_rod_CS"/>
</dbReference>
<dbReference type="NCBIfam" id="NF009280">
    <property type="entry name" value="PRK12640.1"/>
    <property type="match status" value="1"/>
</dbReference>
<evidence type="ECO:0000256" key="2">
    <source>
        <dbReference type="ARBA" id="ARBA00009677"/>
    </source>
</evidence>
<dbReference type="SUPFAM" id="SSF117143">
    <property type="entry name" value="Flagellar hook protein flgE"/>
    <property type="match status" value="1"/>
</dbReference>
<dbReference type="Proteomes" id="UP000254512">
    <property type="component" value="Unassembled WGS sequence"/>
</dbReference>
<dbReference type="PANTHER" id="PTHR30435:SF18">
    <property type="entry name" value="FLAGELLAR BASAL-BODY ROD PROTEIN FLGF"/>
    <property type="match status" value="1"/>
</dbReference>
<organism evidence="10 11">
    <name type="scientific">Grimontia hollisae</name>
    <name type="common">Vibrio hollisae</name>
    <dbReference type="NCBI Taxonomy" id="673"/>
    <lineage>
        <taxon>Bacteria</taxon>
        <taxon>Pseudomonadati</taxon>
        <taxon>Pseudomonadota</taxon>
        <taxon>Gammaproteobacteria</taxon>
        <taxon>Vibrionales</taxon>
        <taxon>Vibrionaceae</taxon>
        <taxon>Grimontia</taxon>
    </lineage>
</organism>
<name>A0A377HHS6_GRIHO</name>
<dbReference type="Pfam" id="PF22692">
    <property type="entry name" value="LlgE_F_G_D1"/>
    <property type="match status" value="1"/>
</dbReference>
<evidence type="ECO:0000256" key="1">
    <source>
        <dbReference type="ARBA" id="ARBA00004117"/>
    </source>
</evidence>
<dbReference type="KEGG" id="gho:AL542_08895"/>
<dbReference type="InterPro" id="IPR010930">
    <property type="entry name" value="Flg_bb/hook_C_dom"/>
</dbReference>
<gene>
    <name evidence="10" type="primary">flgF_1</name>
    <name evidence="10" type="ORF">NCTC11645_00143</name>
</gene>
<evidence type="ECO:0000313" key="11">
    <source>
        <dbReference type="Proteomes" id="UP000254512"/>
    </source>
</evidence>
<dbReference type="InterPro" id="IPR037925">
    <property type="entry name" value="FlgE/F/G-like"/>
</dbReference>
<comment type="similarity">
    <text evidence="2 6">Belongs to the flagella basal body rod proteins family.</text>
</comment>
<dbReference type="Pfam" id="PF06429">
    <property type="entry name" value="Flg_bbr_C"/>
    <property type="match status" value="1"/>
</dbReference>
<feature type="domain" description="Flagellar basal-body/hook protein C-terminal" evidence="8">
    <location>
        <begin position="196"/>
        <end position="239"/>
    </location>
</feature>
<evidence type="ECO:0000259" key="9">
    <source>
        <dbReference type="Pfam" id="PF22692"/>
    </source>
</evidence>
<dbReference type="PANTHER" id="PTHR30435">
    <property type="entry name" value="FLAGELLAR PROTEIN"/>
    <property type="match status" value="1"/>
</dbReference>
<keyword evidence="3 6" id="KW-0975">Bacterial flagellum</keyword>
<dbReference type="GO" id="GO:0071978">
    <property type="term" value="P:bacterial-type flagellum-dependent swarming motility"/>
    <property type="evidence" value="ECO:0007669"/>
    <property type="project" value="TreeGrafter"/>
</dbReference>
<feature type="domain" description="Flagellar basal body rod protein N-terminal" evidence="7">
    <location>
        <begin position="7"/>
        <end position="35"/>
    </location>
</feature>
<evidence type="ECO:0000313" key="10">
    <source>
        <dbReference type="EMBL" id="STO55841.1"/>
    </source>
</evidence>